<dbReference type="Pfam" id="PF00254">
    <property type="entry name" value="FKBP_C"/>
    <property type="match status" value="1"/>
</dbReference>
<evidence type="ECO:0000256" key="2">
    <source>
        <dbReference type="ARBA" id="ARBA00004496"/>
    </source>
</evidence>
<dbReference type="GO" id="GO:0042026">
    <property type="term" value="P:protein refolding"/>
    <property type="evidence" value="ECO:0007669"/>
    <property type="project" value="UniProtKB-ARBA"/>
</dbReference>
<evidence type="ECO:0000256" key="8">
    <source>
        <dbReference type="ARBA" id="ARBA00037071"/>
    </source>
</evidence>
<dbReference type="GO" id="GO:0003755">
    <property type="term" value="F:peptidyl-prolyl cis-trans isomerase activity"/>
    <property type="evidence" value="ECO:0007669"/>
    <property type="project" value="UniProtKB-UniRule"/>
</dbReference>
<evidence type="ECO:0000256" key="3">
    <source>
        <dbReference type="ARBA" id="ARBA00006577"/>
    </source>
</evidence>
<name>A0A6L5Y964_9BACT</name>
<dbReference type="GO" id="GO:0005737">
    <property type="term" value="C:cytoplasm"/>
    <property type="evidence" value="ECO:0007669"/>
    <property type="project" value="UniProtKB-SubCell"/>
</dbReference>
<gene>
    <name evidence="12" type="ORF">FYJ74_01510</name>
</gene>
<comment type="caution">
    <text evidence="12">The sequence shown here is derived from an EMBL/GenBank/DDBJ whole genome shotgun (WGS) entry which is preliminary data.</text>
</comment>
<evidence type="ECO:0000256" key="5">
    <source>
        <dbReference type="ARBA" id="ARBA00023110"/>
    </source>
</evidence>
<feature type="domain" description="PPIase FKBP-type" evidence="11">
    <location>
        <begin position="8"/>
        <end position="89"/>
    </location>
</feature>
<evidence type="ECO:0000256" key="4">
    <source>
        <dbReference type="ARBA" id="ARBA00022490"/>
    </source>
</evidence>
<reference evidence="12 13" key="1">
    <citation type="submission" date="2019-08" db="EMBL/GenBank/DDBJ databases">
        <title>In-depth cultivation of the pig gut microbiome towards novel bacterial diversity and tailored functional studies.</title>
        <authorList>
            <person name="Wylensek D."/>
            <person name="Hitch T.C.A."/>
            <person name="Clavel T."/>
        </authorList>
    </citation>
    <scope>NUCLEOTIDE SEQUENCE [LARGE SCALE GENOMIC DNA]</scope>
    <source>
        <strain evidence="12 13">SM-530-WT-4B</strain>
    </source>
</reference>
<dbReference type="SUPFAM" id="SSF54534">
    <property type="entry name" value="FKBP-like"/>
    <property type="match status" value="1"/>
</dbReference>
<dbReference type="PANTHER" id="PTHR47861">
    <property type="entry name" value="FKBP-TYPE PEPTIDYL-PROLYL CIS-TRANS ISOMERASE SLYD"/>
    <property type="match status" value="1"/>
</dbReference>
<dbReference type="InterPro" id="IPR046357">
    <property type="entry name" value="PPIase_dom_sf"/>
</dbReference>
<organism evidence="12 13">
    <name type="scientific">Pyramidobacter porci</name>
    <dbReference type="NCBI Taxonomy" id="2605789"/>
    <lineage>
        <taxon>Bacteria</taxon>
        <taxon>Thermotogati</taxon>
        <taxon>Synergistota</taxon>
        <taxon>Synergistia</taxon>
        <taxon>Synergistales</taxon>
        <taxon>Dethiosulfovibrionaceae</taxon>
        <taxon>Pyramidobacter</taxon>
    </lineage>
</organism>
<proteinExistence type="inferred from homology"/>
<comment type="catalytic activity">
    <reaction evidence="1 9 10">
        <text>[protein]-peptidylproline (omega=180) = [protein]-peptidylproline (omega=0)</text>
        <dbReference type="Rhea" id="RHEA:16237"/>
        <dbReference type="Rhea" id="RHEA-COMP:10747"/>
        <dbReference type="Rhea" id="RHEA-COMP:10748"/>
        <dbReference type="ChEBI" id="CHEBI:83833"/>
        <dbReference type="ChEBI" id="CHEBI:83834"/>
        <dbReference type="EC" id="5.2.1.8"/>
    </reaction>
</comment>
<evidence type="ECO:0000256" key="6">
    <source>
        <dbReference type="ARBA" id="ARBA00023186"/>
    </source>
</evidence>
<protein>
    <recommendedName>
        <fullName evidence="10">Peptidyl-prolyl cis-trans isomerase</fullName>
        <ecNumber evidence="10">5.2.1.8</ecNumber>
    </recommendedName>
</protein>
<comment type="subcellular location">
    <subcellularLocation>
        <location evidence="2">Cytoplasm</location>
    </subcellularLocation>
</comment>
<dbReference type="PROSITE" id="PS50059">
    <property type="entry name" value="FKBP_PPIASE"/>
    <property type="match status" value="1"/>
</dbReference>
<dbReference type="Proteomes" id="UP000473699">
    <property type="component" value="Unassembled WGS sequence"/>
</dbReference>
<dbReference type="EC" id="5.2.1.8" evidence="10"/>
<keyword evidence="4" id="KW-0963">Cytoplasm</keyword>
<dbReference type="Gene3D" id="3.10.50.40">
    <property type="match status" value="1"/>
</dbReference>
<dbReference type="EMBL" id="VUNH01000001">
    <property type="protein sequence ID" value="MST54733.1"/>
    <property type="molecule type" value="Genomic_DNA"/>
</dbReference>
<comment type="function">
    <text evidence="8">Also involved in hydrogenase metallocenter assembly, probably by participating in the nickel insertion step. This function in hydrogenase biosynthesis requires chaperone activity and the presence of the metal-binding domain, but not PPIase activity.</text>
</comment>
<dbReference type="AlphaFoldDB" id="A0A6L5Y964"/>
<keyword evidence="13" id="KW-1185">Reference proteome</keyword>
<dbReference type="InterPro" id="IPR001179">
    <property type="entry name" value="PPIase_FKBP_dom"/>
</dbReference>
<evidence type="ECO:0000256" key="10">
    <source>
        <dbReference type="RuleBase" id="RU003915"/>
    </source>
</evidence>
<evidence type="ECO:0000256" key="1">
    <source>
        <dbReference type="ARBA" id="ARBA00000971"/>
    </source>
</evidence>
<accession>A0A6L5Y964</accession>
<sequence length="141" mass="15363">MPQTVRKGDKIRVHYTGTLNDGSVFDSSVLNKRPPLEFTVGAGQMIAGFDKGVEGMTVGETKTLKLAPEEAYGRRRDDMLVTVEANRMPKGYTPRVGDQLQMGRRPVTVAAVKDDGSVTLDANHSLAGKELNFEVTVVEIL</sequence>
<comment type="similarity">
    <text evidence="3 10">Belongs to the FKBP-type PPIase family.</text>
</comment>
<keyword evidence="5 9" id="KW-0697">Rotamase</keyword>
<evidence type="ECO:0000313" key="13">
    <source>
        <dbReference type="Proteomes" id="UP000473699"/>
    </source>
</evidence>
<keyword evidence="6" id="KW-0143">Chaperone</keyword>
<evidence type="ECO:0000256" key="9">
    <source>
        <dbReference type="PROSITE-ProRule" id="PRU00277"/>
    </source>
</evidence>
<dbReference type="PANTHER" id="PTHR47861:SF3">
    <property type="entry name" value="FKBP-TYPE PEPTIDYL-PROLYL CIS-TRANS ISOMERASE SLYD"/>
    <property type="match status" value="1"/>
</dbReference>
<dbReference type="RefSeq" id="WP_154527851.1">
    <property type="nucleotide sequence ID" value="NZ_JAXDZJ010000209.1"/>
</dbReference>
<evidence type="ECO:0000313" key="12">
    <source>
        <dbReference type="EMBL" id="MST54733.1"/>
    </source>
</evidence>
<evidence type="ECO:0000259" key="11">
    <source>
        <dbReference type="PROSITE" id="PS50059"/>
    </source>
</evidence>
<keyword evidence="7 9" id="KW-0413">Isomerase</keyword>
<evidence type="ECO:0000256" key="7">
    <source>
        <dbReference type="ARBA" id="ARBA00023235"/>
    </source>
</evidence>